<accession>A0ABT9HEC3</accession>
<dbReference type="RefSeq" id="WP_305935511.1">
    <property type="nucleotide sequence ID" value="NZ_JAVAJI010000003.1"/>
</dbReference>
<evidence type="ECO:0000313" key="1">
    <source>
        <dbReference type="EMBL" id="MDP4544117.1"/>
    </source>
</evidence>
<name>A0ABT9HEC3_9GAMM</name>
<evidence type="ECO:0000313" key="2">
    <source>
        <dbReference type="Proteomes" id="UP001228171"/>
    </source>
</evidence>
<gene>
    <name evidence="1" type="ORF">Q8P09_03365</name>
</gene>
<reference evidence="1 2" key="1">
    <citation type="submission" date="2023-08" db="EMBL/GenBank/DDBJ databases">
        <authorList>
            <person name="Kumar R."/>
        </authorList>
    </citation>
    <scope>NUCLEOTIDE SEQUENCE [LARGE SCALE GENOMIC DNA]</scope>
    <source>
        <strain evidence="1 2">LUR13</strain>
    </source>
</reference>
<comment type="caution">
    <text evidence="1">The sequence shown here is derived from an EMBL/GenBank/DDBJ whole genome shotgun (WGS) entry which is preliminary data.</text>
</comment>
<dbReference type="Proteomes" id="UP001228171">
    <property type="component" value="Unassembled WGS sequence"/>
</dbReference>
<organism evidence="1 2">
    <name type="scientific">Psychrobacter faecalis</name>
    <dbReference type="NCBI Taxonomy" id="180588"/>
    <lineage>
        <taxon>Bacteria</taxon>
        <taxon>Pseudomonadati</taxon>
        <taxon>Pseudomonadota</taxon>
        <taxon>Gammaproteobacteria</taxon>
        <taxon>Moraxellales</taxon>
        <taxon>Moraxellaceae</taxon>
        <taxon>Psychrobacter</taxon>
    </lineage>
</organism>
<dbReference type="EMBL" id="JAVAJI010000003">
    <property type="protein sequence ID" value="MDP4544117.1"/>
    <property type="molecule type" value="Genomic_DNA"/>
</dbReference>
<protein>
    <submittedName>
        <fullName evidence="1">Uncharacterized protein</fullName>
    </submittedName>
</protein>
<proteinExistence type="predicted"/>
<sequence length="98" mass="11095">MSDIESIVEGFGEGIKPLLENLVSLDYANTFLVSVLVKHLIDEGVINLDKYLESNKHYEELLKEGFLKQDPESESAQQNVMMLEKTFAGHRNDLAKPE</sequence>
<keyword evidence="2" id="KW-1185">Reference proteome</keyword>